<feature type="transmembrane region" description="Helical" evidence="2">
    <location>
        <begin position="53"/>
        <end position="77"/>
    </location>
</feature>
<feature type="transmembrane region" description="Helical" evidence="2">
    <location>
        <begin position="12"/>
        <end position="33"/>
    </location>
</feature>
<feature type="region of interest" description="Disordered" evidence="1">
    <location>
        <begin position="128"/>
        <end position="149"/>
    </location>
</feature>
<accession>A0A9P4Y577</accession>
<protein>
    <submittedName>
        <fullName evidence="3">Uncharacterized protein</fullName>
    </submittedName>
</protein>
<evidence type="ECO:0000256" key="2">
    <source>
        <dbReference type="SAM" id="Phobius"/>
    </source>
</evidence>
<comment type="caution">
    <text evidence="3">The sequence shown here is derived from an EMBL/GenBank/DDBJ whole genome shotgun (WGS) entry which is preliminary data.</text>
</comment>
<keyword evidence="2" id="KW-1133">Transmembrane helix</keyword>
<reference evidence="3" key="1">
    <citation type="journal article" date="2020" name="Phytopathology">
        <title>Genome sequence of the chestnut blight fungus Cryphonectria parasitica EP155: A fundamental resource for an archetypical invasive plant pathogen.</title>
        <authorList>
            <person name="Crouch J.A."/>
            <person name="Dawe A."/>
            <person name="Aerts A."/>
            <person name="Barry K."/>
            <person name="Churchill A.C.L."/>
            <person name="Grimwood J."/>
            <person name="Hillman B."/>
            <person name="Milgroom M.G."/>
            <person name="Pangilinan J."/>
            <person name="Smith M."/>
            <person name="Salamov A."/>
            <person name="Schmutz J."/>
            <person name="Yadav J."/>
            <person name="Grigoriev I.V."/>
            <person name="Nuss D."/>
        </authorList>
    </citation>
    <scope>NUCLEOTIDE SEQUENCE</scope>
    <source>
        <strain evidence="3">EP155</strain>
    </source>
</reference>
<sequence>MMLPDDPMRCTVTLAIFWFLGFTLVLCWTIYTLPDGGGEATWVPDVLRRDTCMIPLCPLVFIIVSVFWPITICVLIARQADALCMAALERRTKTPMREIQHHKEESYALLRNDEESCVGVDGGIPLEDFSDESPRSSCDEESSPLPSNRVHILSSDARRDLRLMPYQPTRPPCVRGILGARTSS</sequence>
<keyword evidence="4" id="KW-1185">Reference proteome</keyword>
<name>A0A9P4Y577_CRYP1</name>
<evidence type="ECO:0000313" key="4">
    <source>
        <dbReference type="Proteomes" id="UP000803844"/>
    </source>
</evidence>
<keyword evidence="2" id="KW-0472">Membrane</keyword>
<evidence type="ECO:0000313" key="3">
    <source>
        <dbReference type="EMBL" id="KAF3767152.1"/>
    </source>
</evidence>
<dbReference type="RefSeq" id="XP_040778113.1">
    <property type="nucleotide sequence ID" value="XM_040925250.1"/>
</dbReference>
<dbReference type="OrthoDB" id="10489903at2759"/>
<keyword evidence="2" id="KW-0812">Transmembrane</keyword>
<dbReference type="GeneID" id="63842379"/>
<organism evidence="3 4">
    <name type="scientific">Cryphonectria parasitica (strain ATCC 38755 / EP155)</name>
    <dbReference type="NCBI Taxonomy" id="660469"/>
    <lineage>
        <taxon>Eukaryota</taxon>
        <taxon>Fungi</taxon>
        <taxon>Dikarya</taxon>
        <taxon>Ascomycota</taxon>
        <taxon>Pezizomycotina</taxon>
        <taxon>Sordariomycetes</taxon>
        <taxon>Sordariomycetidae</taxon>
        <taxon>Diaporthales</taxon>
        <taxon>Cryphonectriaceae</taxon>
        <taxon>Cryphonectria-Endothia species complex</taxon>
        <taxon>Cryphonectria</taxon>
    </lineage>
</organism>
<evidence type="ECO:0000256" key="1">
    <source>
        <dbReference type="SAM" id="MobiDB-lite"/>
    </source>
</evidence>
<proteinExistence type="predicted"/>
<dbReference type="AlphaFoldDB" id="A0A9P4Y577"/>
<dbReference type="EMBL" id="MU032346">
    <property type="protein sequence ID" value="KAF3767152.1"/>
    <property type="molecule type" value="Genomic_DNA"/>
</dbReference>
<dbReference type="Proteomes" id="UP000803844">
    <property type="component" value="Unassembled WGS sequence"/>
</dbReference>
<gene>
    <name evidence="3" type="ORF">M406DRAFT_69314</name>
</gene>